<accession>A0ABS3G638</accession>
<dbReference type="EMBL" id="JAFLNL010000005">
    <property type="protein sequence ID" value="MBO0354519.1"/>
    <property type="molecule type" value="Genomic_DNA"/>
</dbReference>
<gene>
    <name evidence="2" type="ORF">J0656_10875</name>
</gene>
<evidence type="ECO:0000313" key="2">
    <source>
        <dbReference type="EMBL" id="MBO0354519.1"/>
    </source>
</evidence>
<evidence type="ECO:0000259" key="1">
    <source>
        <dbReference type="Pfam" id="PF17032"/>
    </source>
</evidence>
<evidence type="ECO:0000313" key="3">
    <source>
        <dbReference type="Proteomes" id="UP000664044"/>
    </source>
</evidence>
<dbReference type="InterPro" id="IPR031493">
    <property type="entry name" value="Zinc_ribbon_15"/>
</dbReference>
<organism evidence="2 3">
    <name type="scientific">Flagellimonas aurea</name>
    <dbReference type="NCBI Taxonomy" id="2915619"/>
    <lineage>
        <taxon>Bacteria</taxon>
        <taxon>Pseudomonadati</taxon>
        <taxon>Bacteroidota</taxon>
        <taxon>Flavobacteriia</taxon>
        <taxon>Flavobacteriales</taxon>
        <taxon>Flavobacteriaceae</taxon>
        <taxon>Flagellimonas</taxon>
    </lineage>
</organism>
<sequence length="80" mass="9228">MILFFGTRPGKKETKVLNHASCSHCGQMGTLTAVAQPNYAHLFWIPLFTINNIRYAECSHCKKVYYKEEFTPEMERALSQ</sequence>
<dbReference type="RefSeq" id="WP_207033658.1">
    <property type="nucleotide sequence ID" value="NZ_CP159476.1"/>
</dbReference>
<dbReference type="Pfam" id="PF17032">
    <property type="entry name" value="Zn_ribbon_15"/>
    <property type="match status" value="1"/>
</dbReference>
<reference evidence="2 3" key="1">
    <citation type="submission" date="2021-03" db="EMBL/GenBank/DDBJ databases">
        <title>Muricauda lutimaris sp. nov. and Muricauda ruestringensis sp. nov, two marine members of the Flavobacteriaceae isolated from deep sea sediments of Western Pacific.</title>
        <authorList>
            <person name="Zhao S."/>
            <person name="Liu R."/>
        </authorList>
    </citation>
    <scope>NUCLEOTIDE SEQUENCE [LARGE SCALE GENOMIC DNA]</scope>
    <source>
        <strain evidence="2 3">BC31-1-A7</strain>
    </source>
</reference>
<proteinExistence type="predicted"/>
<feature type="domain" description="Zinc-ribbon 15" evidence="1">
    <location>
        <begin position="21"/>
        <end position="68"/>
    </location>
</feature>
<keyword evidence="3" id="KW-1185">Reference proteome</keyword>
<protein>
    <submittedName>
        <fullName evidence="2">Zinc-ribbon domain-containing protein</fullName>
    </submittedName>
</protein>
<comment type="caution">
    <text evidence="2">The sequence shown here is derived from an EMBL/GenBank/DDBJ whole genome shotgun (WGS) entry which is preliminary data.</text>
</comment>
<name>A0ABS3G638_9FLAO</name>
<dbReference type="Proteomes" id="UP000664044">
    <property type="component" value="Unassembled WGS sequence"/>
</dbReference>